<feature type="domain" description="6-phosphogluconate dehydrogenase NADP-binding" evidence="3">
    <location>
        <begin position="2"/>
        <end position="159"/>
    </location>
</feature>
<protein>
    <submittedName>
        <fullName evidence="5">NAD(P)-dependent oxidoreductase</fullName>
        <ecNumber evidence="5">1.1.-.-</ecNumber>
    </submittedName>
</protein>
<organism evidence="5 6">
    <name type="scientific">Variovorax rhizosphaerae</name>
    <dbReference type="NCBI Taxonomy" id="1836200"/>
    <lineage>
        <taxon>Bacteria</taxon>
        <taxon>Pseudomonadati</taxon>
        <taxon>Pseudomonadota</taxon>
        <taxon>Betaproteobacteria</taxon>
        <taxon>Burkholderiales</taxon>
        <taxon>Comamonadaceae</taxon>
        <taxon>Variovorax</taxon>
    </lineage>
</organism>
<dbReference type="SUPFAM" id="SSF48179">
    <property type="entry name" value="6-phosphogluconate dehydrogenase C-terminal domain-like"/>
    <property type="match status" value="2"/>
</dbReference>
<comment type="caution">
    <text evidence="5">The sequence shown here is derived from an EMBL/GenBank/DDBJ whole genome shotgun (WGS) entry which is preliminary data.</text>
</comment>
<name>A0ABU8WV19_9BURK</name>
<sequence>MKIGFIGLGAMGSALAHQLQQAHPLVVWDSNAAALKSFAKADVTAAKSATDLARQCEVIFLCLPRTCDVQQALYGTDGLAEGLSAGKLVIDQTSGMPGETRALESALSVRGVALIDAPVSGTPEVVAQGKATVMASGSDEAFQRALPLLRAISPTVIRCGTRVGDAQAMKLVNNAMNAGSRLSTLEVVAMGTKMGLTLESMTDILNKGSGRNHTSERMLTALVQGKASTDVALPLMLKDLNQVAALGVECNVPMQISNVVRGLLQIGVNTLGDTARLEDVVGLIGSMAATRLAPAPDTSSPQQATGTAATREPVVGYVGLGVMGGALARRLLLSRKLHVFDVRPELARELEAQGAVVEPDLPSLARACDVIMVCVPTSSVVRKLIFDKGGLAEGLSAGKIIVDQTTGDPTEARRIAEDLKSLGVPLVDAPVAGGPRGADAGTIAIYYGGPADVFGPVRAVLESISPNVVYCGETGNGHVAKLVNASIAATNRLITYECAALGAKYGLAVPCMAKVINQSSGRNAGSERILPVLATHGKSANFQLELMVKDLRLGARMAMDGGAPMVIAGVIRNLFETGVHRLGRSANLDDMAHLFEEMASFKFDAA</sequence>
<accession>A0ABU8WV19</accession>
<dbReference type="EMBL" id="JBBKZT010000017">
    <property type="protein sequence ID" value="MEJ8850744.1"/>
    <property type="molecule type" value="Genomic_DNA"/>
</dbReference>
<keyword evidence="6" id="KW-1185">Reference proteome</keyword>
<keyword evidence="1 5" id="KW-0560">Oxidoreductase</keyword>
<dbReference type="InterPro" id="IPR008927">
    <property type="entry name" value="6-PGluconate_DH-like_C_sf"/>
</dbReference>
<dbReference type="InterPro" id="IPR006115">
    <property type="entry name" value="6PGDH_NADP-bd"/>
</dbReference>
<feature type="domain" description="3-hydroxyisobutyrate dehydrogenase-like NAD-binding" evidence="4">
    <location>
        <begin position="164"/>
        <end position="281"/>
    </location>
</feature>
<dbReference type="InterPro" id="IPR013328">
    <property type="entry name" value="6PGD_dom2"/>
</dbReference>
<dbReference type="Gene3D" id="1.10.1040.10">
    <property type="entry name" value="N-(1-d-carboxylethyl)-l-norvaline Dehydrogenase, domain 2"/>
    <property type="match status" value="2"/>
</dbReference>
<gene>
    <name evidence="5" type="ORF">WKW82_29175</name>
</gene>
<proteinExistence type="predicted"/>
<dbReference type="Pfam" id="PF14833">
    <property type="entry name" value="NAD_binding_11"/>
    <property type="match status" value="2"/>
</dbReference>
<feature type="domain" description="6-phosphogluconate dehydrogenase NADP-binding" evidence="3">
    <location>
        <begin position="315"/>
        <end position="472"/>
    </location>
</feature>
<evidence type="ECO:0000256" key="1">
    <source>
        <dbReference type="ARBA" id="ARBA00023002"/>
    </source>
</evidence>
<keyword evidence="2" id="KW-0520">NAD</keyword>
<dbReference type="GO" id="GO:0016491">
    <property type="term" value="F:oxidoreductase activity"/>
    <property type="evidence" value="ECO:0007669"/>
    <property type="project" value="UniProtKB-KW"/>
</dbReference>
<dbReference type="Proteomes" id="UP001385892">
    <property type="component" value="Unassembled WGS sequence"/>
</dbReference>
<evidence type="ECO:0000259" key="4">
    <source>
        <dbReference type="Pfam" id="PF14833"/>
    </source>
</evidence>
<dbReference type="PANTHER" id="PTHR22981">
    <property type="entry name" value="3-HYDROXYISOBUTYRATE DEHYDROGENASE-RELATED"/>
    <property type="match status" value="1"/>
</dbReference>
<evidence type="ECO:0000259" key="3">
    <source>
        <dbReference type="Pfam" id="PF03446"/>
    </source>
</evidence>
<feature type="domain" description="3-hydroxyisobutyrate dehydrogenase-like NAD-binding" evidence="4">
    <location>
        <begin position="475"/>
        <end position="593"/>
    </location>
</feature>
<evidence type="ECO:0000313" key="6">
    <source>
        <dbReference type="Proteomes" id="UP001385892"/>
    </source>
</evidence>
<dbReference type="Gene3D" id="3.40.50.720">
    <property type="entry name" value="NAD(P)-binding Rossmann-like Domain"/>
    <property type="match status" value="2"/>
</dbReference>
<dbReference type="Pfam" id="PF03446">
    <property type="entry name" value="NAD_binding_2"/>
    <property type="match status" value="2"/>
</dbReference>
<evidence type="ECO:0000313" key="5">
    <source>
        <dbReference type="EMBL" id="MEJ8850744.1"/>
    </source>
</evidence>
<dbReference type="InterPro" id="IPR036291">
    <property type="entry name" value="NAD(P)-bd_dom_sf"/>
</dbReference>
<dbReference type="EC" id="1.1.-.-" evidence="5"/>
<dbReference type="PANTHER" id="PTHR22981:SF7">
    <property type="entry name" value="3-HYDROXYISOBUTYRATE DEHYDROGENASE, MITOCHONDRIAL"/>
    <property type="match status" value="1"/>
</dbReference>
<evidence type="ECO:0000256" key="2">
    <source>
        <dbReference type="ARBA" id="ARBA00023027"/>
    </source>
</evidence>
<reference evidence="5 6" key="1">
    <citation type="submission" date="2024-03" db="EMBL/GenBank/DDBJ databases">
        <title>Novel species of the genus Variovorax.</title>
        <authorList>
            <person name="Liu Q."/>
            <person name="Xin Y.-H."/>
        </authorList>
    </citation>
    <scope>NUCLEOTIDE SEQUENCE [LARGE SCALE GENOMIC DNA]</scope>
    <source>
        <strain evidence="5 6">KACC 18900</strain>
    </source>
</reference>
<dbReference type="InterPro" id="IPR029154">
    <property type="entry name" value="HIBADH-like_NADP-bd"/>
</dbReference>
<dbReference type="SUPFAM" id="SSF51735">
    <property type="entry name" value="NAD(P)-binding Rossmann-fold domains"/>
    <property type="match status" value="2"/>
</dbReference>
<dbReference type="RefSeq" id="WP_340346182.1">
    <property type="nucleotide sequence ID" value="NZ_JBBKZT010000017.1"/>
</dbReference>